<accession>A0A1H3WC14</accession>
<feature type="transmembrane region" description="Helical" evidence="6">
    <location>
        <begin position="37"/>
        <end position="59"/>
    </location>
</feature>
<sequence>MASSEPTSESGTDITASETLADIVEAYERMDMEMSRYLLFIVLPSAVFFVGSVAIAIFVDLPLSVQLPIPLLGGLVLAAAVAYPKLLVSQERVEMENQYHLLMTHMTVLSTTNIDRMEVFRKLAEEEEYGALATEVDRIVQLVDTWNQSLDDACRRRARRIPSDHLADFFDRLAYTVNAGQELSEFLLSEQQVMIQNYVTMYESTLDNIEVMKDLYLSMVLSMTFALVFAIVLPILTGTNPTMTVGAVIVLYAFVQTGFFLVIRTMSPYDPIWYYPDNVRPRGEWTMIGSLALGAVGSLVLVALVVGDLFGIGPGVTDFLPVSTLPRPLYMAIPVTPLAIPGVVFRLHEERIKARDGEFPSFIRALGASETAKQSTTTAVLKTLRKKDFGPLTEDIDDLFKRLNMRLDPDRAWQYFTANTRSYLMQKFSEMYLVGRQMGGEPKQLGELISENMNHVNQLRQQRQQATVTMIGLLYGITAASSFAFFIGFKIVDILAGMSLDLGSSSSFSAAQLIHTQVYDLPVIQFMLLGVVMINAVLSSLIIRTVDGGHKANALLHFVMLTWIGCVIAVLTMSVVGGLLDV</sequence>
<evidence type="ECO:0000313" key="8">
    <source>
        <dbReference type="EMBL" id="SDZ83798.1"/>
    </source>
</evidence>
<feature type="domain" description="Type II secretion system protein GspF" evidence="7">
    <location>
        <begin position="104"/>
        <end position="229"/>
    </location>
</feature>
<dbReference type="AlphaFoldDB" id="A0A1H3WC14"/>
<keyword evidence="8" id="KW-0966">Cell projection</keyword>
<dbReference type="RefSeq" id="WP_092631430.1">
    <property type="nucleotide sequence ID" value="NZ_FNQT01000001.1"/>
</dbReference>
<dbReference type="EMBL" id="FNQT01000001">
    <property type="protein sequence ID" value="SDZ83798.1"/>
    <property type="molecule type" value="Genomic_DNA"/>
</dbReference>
<feature type="transmembrane region" description="Helical" evidence="6">
    <location>
        <begin position="215"/>
        <end position="236"/>
    </location>
</feature>
<dbReference type="STRING" id="555874.SAMN04488065_0681"/>
<evidence type="ECO:0000313" key="9">
    <source>
        <dbReference type="Proteomes" id="UP000236755"/>
    </source>
</evidence>
<dbReference type="NCBIfam" id="NF004704">
    <property type="entry name" value="PRK06041.1-2"/>
    <property type="match status" value="1"/>
</dbReference>
<gene>
    <name evidence="8" type="ORF">SAMN04488065_0681</name>
</gene>
<keyword evidence="9" id="KW-1185">Reference proteome</keyword>
<name>A0A1H3WC14_9EURY</name>
<keyword evidence="4 6" id="KW-1133">Transmembrane helix</keyword>
<dbReference type="Pfam" id="PF00482">
    <property type="entry name" value="T2SSF"/>
    <property type="match status" value="1"/>
</dbReference>
<proteinExistence type="predicted"/>
<evidence type="ECO:0000256" key="6">
    <source>
        <dbReference type="SAM" id="Phobius"/>
    </source>
</evidence>
<feature type="transmembrane region" description="Helical" evidence="6">
    <location>
        <begin position="327"/>
        <end position="345"/>
    </location>
</feature>
<keyword evidence="8" id="KW-0282">Flagellum</keyword>
<protein>
    <submittedName>
        <fullName evidence="8">Flagellar protein FlaJ</fullName>
    </submittedName>
</protein>
<feature type="transmembrane region" description="Helical" evidence="6">
    <location>
        <begin position="242"/>
        <end position="263"/>
    </location>
</feature>
<feature type="transmembrane region" description="Helical" evidence="6">
    <location>
        <begin position="468"/>
        <end position="492"/>
    </location>
</feature>
<dbReference type="InterPro" id="IPR056569">
    <property type="entry name" value="ArlJ-like"/>
</dbReference>
<dbReference type="GO" id="GO:0005886">
    <property type="term" value="C:plasma membrane"/>
    <property type="evidence" value="ECO:0007669"/>
    <property type="project" value="UniProtKB-SubCell"/>
</dbReference>
<comment type="subcellular location">
    <subcellularLocation>
        <location evidence="1">Cell membrane</location>
        <topology evidence="1">Multi-pass membrane protein</topology>
    </subcellularLocation>
</comment>
<evidence type="ECO:0000256" key="4">
    <source>
        <dbReference type="ARBA" id="ARBA00022989"/>
    </source>
</evidence>
<feature type="transmembrane region" description="Helical" evidence="6">
    <location>
        <begin position="284"/>
        <end position="307"/>
    </location>
</feature>
<dbReference type="PANTHER" id="PTHR35402">
    <property type="entry name" value="INTEGRAL MEMBRANE PROTEIN-RELATED"/>
    <property type="match status" value="1"/>
</dbReference>
<evidence type="ECO:0000256" key="1">
    <source>
        <dbReference type="ARBA" id="ARBA00004651"/>
    </source>
</evidence>
<dbReference type="InterPro" id="IPR018076">
    <property type="entry name" value="T2SS_GspF_dom"/>
</dbReference>
<evidence type="ECO:0000256" key="5">
    <source>
        <dbReference type="ARBA" id="ARBA00023136"/>
    </source>
</evidence>
<feature type="transmembrane region" description="Helical" evidence="6">
    <location>
        <begin position="523"/>
        <end position="543"/>
    </location>
</feature>
<evidence type="ECO:0000256" key="3">
    <source>
        <dbReference type="ARBA" id="ARBA00022692"/>
    </source>
</evidence>
<dbReference type="PANTHER" id="PTHR35402:SF2">
    <property type="entry name" value="FLAGELLA ACCESSORY PROTEIN J"/>
    <property type="match status" value="1"/>
</dbReference>
<reference evidence="8 9" key="1">
    <citation type="submission" date="2016-10" db="EMBL/GenBank/DDBJ databases">
        <authorList>
            <person name="de Groot N.N."/>
        </authorList>
    </citation>
    <scope>NUCLEOTIDE SEQUENCE [LARGE SCALE GENOMIC DNA]</scope>
    <source>
        <strain evidence="8 9">CGMCC 1.8712</strain>
    </source>
</reference>
<dbReference type="OrthoDB" id="141855at2157"/>
<evidence type="ECO:0000256" key="2">
    <source>
        <dbReference type="ARBA" id="ARBA00022475"/>
    </source>
</evidence>
<feature type="transmembrane region" description="Helical" evidence="6">
    <location>
        <begin position="65"/>
        <end position="83"/>
    </location>
</feature>
<feature type="transmembrane region" description="Helical" evidence="6">
    <location>
        <begin position="555"/>
        <end position="580"/>
    </location>
</feature>
<organism evidence="8 9">
    <name type="scientific">Haloplanus vescus</name>
    <dbReference type="NCBI Taxonomy" id="555874"/>
    <lineage>
        <taxon>Archaea</taxon>
        <taxon>Methanobacteriati</taxon>
        <taxon>Methanobacteriota</taxon>
        <taxon>Stenosarchaea group</taxon>
        <taxon>Halobacteria</taxon>
        <taxon>Halobacteriales</taxon>
        <taxon>Haloferacaceae</taxon>
        <taxon>Haloplanus</taxon>
    </lineage>
</organism>
<dbReference type="Proteomes" id="UP000236755">
    <property type="component" value="Unassembled WGS sequence"/>
</dbReference>
<evidence type="ECO:0000259" key="7">
    <source>
        <dbReference type="Pfam" id="PF00482"/>
    </source>
</evidence>
<keyword evidence="2" id="KW-1003">Cell membrane</keyword>
<keyword evidence="8" id="KW-0969">Cilium</keyword>
<keyword evidence="3 6" id="KW-0812">Transmembrane</keyword>
<keyword evidence="5 6" id="KW-0472">Membrane</keyword>